<gene>
    <name evidence="10" type="ORF">Dace_0307</name>
</gene>
<evidence type="ECO:0000313" key="10">
    <source>
        <dbReference type="EMBL" id="EAT14394.1"/>
    </source>
</evidence>
<feature type="signal peptide" evidence="9">
    <location>
        <begin position="1"/>
        <end position="22"/>
    </location>
</feature>
<dbReference type="PROSITE" id="PS50283">
    <property type="entry name" value="NA_SOLUT_SYMP_3"/>
    <property type="match status" value="1"/>
</dbReference>
<reference evidence="10" key="1">
    <citation type="submission" date="2006-05" db="EMBL/GenBank/DDBJ databases">
        <title>Annotation of the draft genome assembly of Desulfuromonas acetoxidans DSM 684.</title>
        <authorList>
            <consortium name="US DOE Joint Genome Institute (JGI-ORNL)"/>
            <person name="Larimer F."/>
            <person name="Land M."/>
            <person name="Hauser L."/>
        </authorList>
    </citation>
    <scope>NUCLEOTIDE SEQUENCE [LARGE SCALE GENOMIC DNA]</scope>
    <source>
        <strain evidence="10">DSM 684</strain>
    </source>
</reference>
<dbReference type="GO" id="GO:0022857">
    <property type="term" value="F:transmembrane transporter activity"/>
    <property type="evidence" value="ECO:0007669"/>
    <property type="project" value="InterPro"/>
</dbReference>
<reference evidence="10" key="2">
    <citation type="submission" date="2006-05" db="EMBL/GenBank/DDBJ databases">
        <title>Sequencing of the draft genome and assembly of Desulfuromonas acetoxidans DSM 684.</title>
        <authorList>
            <consortium name="US DOE Joint Genome Institute (JGI-PGF)"/>
            <person name="Copeland A."/>
            <person name="Lucas S."/>
            <person name="Lapidus A."/>
            <person name="Barry K."/>
            <person name="Detter J.C."/>
            <person name="Glavina del Rio T."/>
            <person name="Hammon N."/>
            <person name="Israni S."/>
            <person name="Dalin E."/>
            <person name="Tice H."/>
            <person name="Bruce D."/>
            <person name="Pitluck S."/>
            <person name="Richardson P."/>
        </authorList>
    </citation>
    <scope>NUCLEOTIDE SEQUENCE [LARGE SCALE GENOMIC DNA]</scope>
    <source>
        <strain evidence="10">DSM 684</strain>
    </source>
</reference>
<organism evidence="10 11">
    <name type="scientific">Desulfuromonas acetoxidans (strain DSM 684 / 11070)</name>
    <dbReference type="NCBI Taxonomy" id="281689"/>
    <lineage>
        <taxon>Bacteria</taxon>
        <taxon>Pseudomonadati</taxon>
        <taxon>Thermodesulfobacteriota</taxon>
        <taxon>Desulfuromonadia</taxon>
        <taxon>Desulfuromonadales</taxon>
        <taxon>Desulfuromonadaceae</taxon>
        <taxon>Desulfuromonas</taxon>
    </lineage>
</organism>
<feature type="transmembrane region" description="Helical" evidence="8">
    <location>
        <begin position="102"/>
        <end position="122"/>
    </location>
</feature>
<feature type="transmembrane region" description="Helical" evidence="8">
    <location>
        <begin position="433"/>
        <end position="458"/>
    </location>
</feature>
<keyword evidence="6 8" id="KW-0472">Membrane</keyword>
<feature type="transmembrane region" description="Helical" evidence="8">
    <location>
        <begin position="309"/>
        <end position="329"/>
    </location>
</feature>
<dbReference type="PANTHER" id="PTHR48086:SF5">
    <property type="entry name" value="NA(+):SOLUTE SYMPORTER (SSF FAMILY)"/>
    <property type="match status" value="1"/>
</dbReference>
<comment type="subcellular location">
    <subcellularLocation>
        <location evidence="1">Membrane</location>
        <topology evidence="1">Multi-pass membrane protein</topology>
    </subcellularLocation>
</comment>
<keyword evidence="9" id="KW-0732">Signal</keyword>
<feature type="transmembrane region" description="Helical" evidence="8">
    <location>
        <begin position="410"/>
        <end position="427"/>
    </location>
</feature>
<dbReference type="InterPro" id="IPR019899">
    <property type="entry name" value="Na/solute_symporter_VC_2705"/>
</dbReference>
<dbReference type="CDD" id="cd11480">
    <property type="entry name" value="SLC5sbd_u4"/>
    <property type="match status" value="1"/>
</dbReference>
<keyword evidence="4 8" id="KW-0812">Transmembrane</keyword>
<dbReference type="InterPro" id="IPR001734">
    <property type="entry name" value="Na/solute_symporter"/>
</dbReference>
<feature type="transmembrane region" description="Helical" evidence="8">
    <location>
        <begin position="272"/>
        <end position="297"/>
    </location>
</feature>
<feature type="transmembrane region" description="Helical" evidence="8">
    <location>
        <begin position="32"/>
        <end position="54"/>
    </location>
</feature>
<accession>Q1JVX2</accession>
<evidence type="ECO:0000256" key="3">
    <source>
        <dbReference type="ARBA" id="ARBA00022448"/>
    </source>
</evidence>
<evidence type="ECO:0000256" key="5">
    <source>
        <dbReference type="ARBA" id="ARBA00022989"/>
    </source>
</evidence>
<dbReference type="Gene3D" id="1.20.1730.10">
    <property type="entry name" value="Sodium/glucose cotransporter"/>
    <property type="match status" value="1"/>
</dbReference>
<dbReference type="InterPro" id="IPR038377">
    <property type="entry name" value="Na/Glc_symporter_sf"/>
</dbReference>
<feature type="transmembrane region" description="Helical" evidence="8">
    <location>
        <begin position="361"/>
        <end position="389"/>
    </location>
</feature>
<evidence type="ECO:0000256" key="6">
    <source>
        <dbReference type="ARBA" id="ARBA00023136"/>
    </source>
</evidence>
<dbReference type="Proteomes" id="UP000005695">
    <property type="component" value="Unassembled WGS sequence"/>
</dbReference>
<evidence type="ECO:0000256" key="4">
    <source>
        <dbReference type="ARBA" id="ARBA00022692"/>
    </source>
</evidence>
<comment type="caution">
    <text evidence="10">The sequence shown here is derived from an EMBL/GenBank/DDBJ whole genome shotgun (WGS) entry which is preliminary data.</text>
</comment>
<name>Q1JVX2_DESA6</name>
<proteinExistence type="inferred from homology"/>
<dbReference type="InterPro" id="IPR050277">
    <property type="entry name" value="Sodium:Solute_Symporter"/>
</dbReference>
<keyword evidence="5 8" id="KW-1133">Transmembrane helix</keyword>
<dbReference type="Pfam" id="PF00474">
    <property type="entry name" value="SSF"/>
    <property type="match status" value="1"/>
</dbReference>
<evidence type="ECO:0000256" key="7">
    <source>
        <dbReference type="RuleBase" id="RU362091"/>
    </source>
</evidence>
<dbReference type="RefSeq" id="WP_006002840.1">
    <property type="nucleotide sequence ID" value="NZ_AAEW02000029.1"/>
</dbReference>
<comment type="similarity">
    <text evidence="2 7">Belongs to the sodium:solute symporter (SSF) (TC 2.A.21) family.</text>
</comment>
<dbReference type="EMBL" id="AAEW02000029">
    <property type="protein sequence ID" value="EAT14394.1"/>
    <property type="molecule type" value="Genomic_DNA"/>
</dbReference>
<feature type="transmembrane region" description="Helical" evidence="8">
    <location>
        <begin position="209"/>
        <end position="226"/>
    </location>
</feature>
<feature type="transmembrane region" description="Helical" evidence="8">
    <location>
        <begin position="174"/>
        <end position="197"/>
    </location>
</feature>
<evidence type="ECO:0000256" key="8">
    <source>
        <dbReference type="SAM" id="Phobius"/>
    </source>
</evidence>
<feature type="transmembrane region" description="Helical" evidence="8">
    <location>
        <begin position="143"/>
        <end position="162"/>
    </location>
</feature>
<protein>
    <submittedName>
        <fullName evidence="10">Na+/solute symporter</fullName>
    </submittedName>
</protein>
<evidence type="ECO:0000256" key="1">
    <source>
        <dbReference type="ARBA" id="ARBA00004141"/>
    </source>
</evidence>
<feature type="chain" id="PRO_5004192590" evidence="9">
    <location>
        <begin position="23"/>
        <end position="535"/>
    </location>
</feature>
<dbReference type="NCBIfam" id="TIGR03648">
    <property type="entry name" value="Na_symport_lg"/>
    <property type="match status" value="1"/>
</dbReference>
<evidence type="ECO:0000313" key="11">
    <source>
        <dbReference type="Proteomes" id="UP000005695"/>
    </source>
</evidence>
<keyword evidence="11" id="KW-1185">Reference proteome</keyword>
<dbReference type="PANTHER" id="PTHR48086">
    <property type="entry name" value="SODIUM/PROLINE SYMPORTER-RELATED"/>
    <property type="match status" value="1"/>
</dbReference>
<keyword evidence="3" id="KW-0813">Transport</keyword>
<feature type="transmembrane region" description="Helical" evidence="8">
    <location>
        <begin position="489"/>
        <end position="513"/>
    </location>
</feature>
<dbReference type="GO" id="GO:0005886">
    <property type="term" value="C:plasma membrane"/>
    <property type="evidence" value="ECO:0007669"/>
    <property type="project" value="TreeGrafter"/>
</dbReference>
<evidence type="ECO:0000256" key="9">
    <source>
        <dbReference type="SAM" id="SignalP"/>
    </source>
</evidence>
<dbReference type="AlphaFoldDB" id="Q1JVX2"/>
<sequence length="535" mass="57714">MKKMMHWGLSLFFVLMSTNAFAVTDLNPEGKFKVIPAILMIALLILFIMVGVFFKAQNTEDYWAAGRGVGQIGGGMAIASNWMSAASYLGMAGLIYLKGYFAISYVLGWTGGYVLLLVLMAGQVRRYGKYTAPDFVGDRYYSTTARLMSALIVITISFVYAVGQYKGIGMMFNWIFGINYQTSVIVGTGVVLAYVLISGMLGATKNMQVQYVVIVITFFLPLFFIASKLGYFSAVPQIGYGAAVYDIGHGGNGIVAAASDPSYYLPFAKYTAYHWFALCITLMLGTAGLPHVIGRFYVVPRVSDARWQVVWGLFCIALVYWTAPAYAAFAKFSNLLGTTGTTITPDAIVVNAAELAGLPEWFAGFLAAGGVSAAFSTVGGLLMAGSSAFAHDIYFRVLNPNASEESKMKIARVGTVILGVSIIIVALNPPALIAQITAVAFALGANTFFPLFLLGLWWSRTTKEAAIIGMIVGLVVTFGSMLIPKTSILAYYIPFTSSAIVGVPAVLITMIVVSMMTPEPSQEIKELLYKVHNDE</sequence>
<evidence type="ECO:0000256" key="2">
    <source>
        <dbReference type="ARBA" id="ARBA00006434"/>
    </source>
</evidence>
<feature type="transmembrane region" description="Helical" evidence="8">
    <location>
        <begin position="465"/>
        <end position="483"/>
    </location>
</feature>